<comment type="caution">
    <text evidence="1">The sequence shown here is derived from an EMBL/GenBank/DDBJ whole genome shotgun (WGS) entry which is preliminary data.</text>
</comment>
<dbReference type="AlphaFoldDB" id="A0A2H0LQS3"/>
<dbReference type="Proteomes" id="UP000230859">
    <property type="component" value="Unassembled WGS sequence"/>
</dbReference>
<name>A0A2H0LQS3_9BACT</name>
<organism evidence="1 2">
    <name type="scientific">Candidatus Abzuiibacterium crystallinum</name>
    <dbReference type="NCBI Taxonomy" id="1974748"/>
    <lineage>
        <taxon>Bacteria</taxon>
        <taxon>Pseudomonadati</taxon>
        <taxon>Candidatus Omnitrophota</taxon>
        <taxon>Candidatus Abzuiibacterium</taxon>
    </lineage>
</organism>
<reference evidence="1 2" key="1">
    <citation type="submission" date="2017-09" db="EMBL/GenBank/DDBJ databases">
        <title>Depth-based differentiation of microbial function through sediment-hosted aquifers and enrichment of novel symbionts in the deep terrestrial subsurface.</title>
        <authorList>
            <person name="Probst A.J."/>
            <person name="Ladd B."/>
            <person name="Jarett J.K."/>
            <person name="Geller-Mcgrath D.E."/>
            <person name="Sieber C.M."/>
            <person name="Emerson J.B."/>
            <person name="Anantharaman K."/>
            <person name="Thomas B.C."/>
            <person name="Malmstrom R."/>
            <person name="Stieglmeier M."/>
            <person name="Klingl A."/>
            <person name="Woyke T."/>
            <person name="Ryan C.M."/>
            <person name="Banfield J.F."/>
        </authorList>
    </citation>
    <scope>NUCLEOTIDE SEQUENCE [LARGE SCALE GENOMIC DNA]</scope>
    <source>
        <strain evidence="1">CG11_big_fil_rev_8_21_14_0_20_45_26</strain>
    </source>
</reference>
<dbReference type="EMBL" id="PCVY01000031">
    <property type="protein sequence ID" value="PIQ86780.1"/>
    <property type="molecule type" value="Genomic_DNA"/>
</dbReference>
<accession>A0A2H0LQS3</accession>
<evidence type="ECO:0000313" key="1">
    <source>
        <dbReference type="EMBL" id="PIQ86780.1"/>
    </source>
</evidence>
<evidence type="ECO:0000313" key="2">
    <source>
        <dbReference type="Proteomes" id="UP000230859"/>
    </source>
</evidence>
<sequence>MKRTKFKIDMKGKTSSIGTSYQGELKISYADLVTIFGPPNSTRHCYKIDAEWIGAIDGEVFTIYNYKTGKSYLGTQGKTVEEITDWHIGAKKRLTAEKVLFLILKHTLKQGRS</sequence>
<gene>
    <name evidence="1" type="ORF">COV74_03485</name>
</gene>
<protein>
    <submittedName>
        <fullName evidence="1">Uncharacterized protein</fullName>
    </submittedName>
</protein>
<proteinExistence type="predicted"/>